<organism evidence="2 3">
    <name type="scientific">Trifolium pratense</name>
    <name type="common">Red clover</name>
    <dbReference type="NCBI Taxonomy" id="57577"/>
    <lineage>
        <taxon>Eukaryota</taxon>
        <taxon>Viridiplantae</taxon>
        <taxon>Streptophyta</taxon>
        <taxon>Embryophyta</taxon>
        <taxon>Tracheophyta</taxon>
        <taxon>Spermatophyta</taxon>
        <taxon>Magnoliopsida</taxon>
        <taxon>eudicotyledons</taxon>
        <taxon>Gunneridae</taxon>
        <taxon>Pentapetalae</taxon>
        <taxon>rosids</taxon>
        <taxon>fabids</taxon>
        <taxon>Fabales</taxon>
        <taxon>Fabaceae</taxon>
        <taxon>Papilionoideae</taxon>
        <taxon>50 kb inversion clade</taxon>
        <taxon>NPAAA clade</taxon>
        <taxon>Hologalegina</taxon>
        <taxon>IRL clade</taxon>
        <taxon>Trifolieae</taxon>
        <taxon>Trifolium</taxon>
    </lineage>
</organism>
<gene>
    <name evidence="2" type="ORF">L195_g059267</name>
</gene>
<protein>
    <submittedName>
        <fullName evidence="2">Uncharacterized protein</fullName>
    </submittedName>
</protein>
<feature type="compositionally biased region" description="Basic and acidic residues" evidence="1">
    <location>
        <begin position="7"/>
        <end position="26"/>
    </location>
</feature>
<evidence type="ECO:0000256" key="1">
    <source>
        <dbReference type="SAM" id="MobiDB-lite"/>
    </source>
</evidence>
<feature type="compositionally biased region" description="Acidic residues" evidence="1">
    <location>
        <begin position="57"/>
        <end position="71"/>
    </location>
</feature>
<evidence type="ECO:0000313" key="2">
    <source>
        <dbReference type="EMBL" id="PNX58588.1"/>
    </source>
</evidence>
<reference evidence="2 3" key="1">
    <citation type="journal article" date="2014" name="Am. J. Bot.">
        <title>Genome assembly and annotation for red clover (Trifolium pratense; Fabaceae).</title>
        <authorList>
            <person name="Istvanek J."/>
            <person name="Jaros M."/>
            <person name="Krenek A."/>
            <person name="Repkova J."/>
        </authorList>
    </citation>
    <scope>NUCLEOTIDE SEQUENCE [LARGE SCALE GENOMIC DNA]</scope>
    <source>
        <strain evidence="3">cv. Tatra</strain>
        <tissue evidence="2">Young leaves</tissue>
    </source>
</reference>
<dbReference type="AlphaFoldDB" id="A0A2K3JX52"/>
<reference evidence="2 3" key="2">
    <citation type="journal article" date="2017" name="Front. Plant Sci.">
        <title>Gene Classification and Mining of Molecular Markers Useful in Red Clover (Trifolium pratense) Breeding.</title>
        <authorList>
            <person name="Istvanek J."/>
            <person name="Dluhosova J."/>
            <person name="Dluhos P."/>
            <person name="Patkova L."/>
            <person name="Nedelnik J."/>
            <person name="Repkova J."/>
        </authorList>
    </citation>
    <scope>NUCLEOTIDE SEQUENCE [LARGE SCALE GENOMIC DNA]</scope>
    <source>
        <strain evidence="3">cv. Tatra</strain>
        <tissue evidence="2">Young leaves</tissue>
    </source>
</reference>
<feature type="non-terminal residue" evidence="2">
    <location>
        <position position="1"/>
    </location>
</feature>
<proteinExistence type="predicted"/>
<dbReference type="Proteomes" id="UP000236291">
    <property type="component" value="Unassembled WGS sequence"/>
</dbReference>
<dbReference type="EMBL" id="ASHM01128377">
    <property type="protein sequence ID" value="PNX58588.1"/>
    <property type="molecule type" value="Genomic_DNA"/>
</dbReference>
<accession>A0A2K3JX52</accession>
<feature type="non-terminal residue" evidence="2">
    <location>
        <position position="71"/>
    </location>
</feature>
<feature type="region of interest" description="Disordered" evidence="1">
    <location>
        <begin position="1"/>
        <end position="71"/>
    </location>
</feature>
<comment type="caution">
    <text evidence="2">The sequence shown here is derived from an EMBL/GenBank/DDBJ whole genome shotgun (WGS) entry which is preliminary data.</text>
</comment>
<name>A0A2K3JX52_TRIPR</name>
<sequence length="71" mass="7793">GMTYEVGRQRAGRESRAHSSARREVNPGRSTRKRAAASTSAEPDAQPQPEAQHETEVEQDMDAEQNELDAG</sequence>
<evidence type="ECO:0000313" key="3">
    <source>
        <dbReference type="Proteomes" id="UP000236291"/>
    </source>
</evidence>